<dbReference type="Pfam" id="PF06527">
    <property type="entry name" value="TniQ"/>
    <property type="match status" value="1"/>
</dbReference>
<accession>A0ABT1XDD0</accession>
<keyword evidence="3" id="KW-1185">Reference proteome</keyword>
<proteinExistence type="predicted"/>
<evidence type="ECO:0000259" key="1">
    <source>
        <dbReference type="Pfam" id="PF06527"/>
    </source>
</evidence>
<comment type="caution">
    <text evidence="2">The sequence shown here is derived from an EMBL/GenBank/DDBJ whole genome shotgun (WGS) entry which is preliminary data.</text>
</comment>
<name>A0ABT1XDD0_9BURK</name>
<evidence type="ECO:0000313" key="3">
    <source>
        <dbReference type="Proteomes" id="UP001165267"/>
    </source>
</evidence>
<gene>
    <name evidence="2" type="ORF">NSP04_01350</name>
</gene>
<organism evidence="2 3">
    <name type="scientific">Limnobacter parvus</name>
    <dbReference type="NCBI Taxonomy" id="2939690"/>
    <lineage>
        <taxon>Bacteria</taxon>
        <taxon>Pseudomonadati</taxon>
        <taxon>Pseudomonadota</taxon>
        <taxon>Betaproteobacteria</taxon>
        <taxon>Burkholderiales</taxon>
        <taxon>Burkholderiaceae</taxon>
        <taxon>Limnobacter</taxon>
    </lineage>
</organism>
<reference evidence="2" key="1">
    <citation type="submission" date="2022-07" db="EMBL/GenBank/DDBJ databases">
        <authorList>
            <person name="Xamxidin M."/>
        </authorList>
    </citation>
    <scope>NUCLEOTIDE SEQUENCE</scope>
    <source>
        <strain evidence="2">YS8-69</strain>
    </source>
</reference>
<dbReference type="Proteomes" id="UP001165267">
    <property type="component" value="Unassembled WGS sequence"/>
</dbReference>
<dbReference type="RefSeq" id="WP_257510537.1">
    <property type="nucleotide sequence ID" value="NZ_JANKHG010000001.1"/>
</dbReference>
<evidence type="ECO:0000313" key="2">
    <source>
        <dbReference type="EMBL" id="MCR2745288.1"/>
    </source>
</evidence>
<dbReference type="EMBL" id="JANKHG010000001">
    <property type="protein sequence ID" value="MCR2745288.1"/>
    <property type="molecule type" value="Genomic_DNA"/>
</dbReference>
<protein>
    <submittedName>
        <fullName evidence="2">TniQ family protein</fullName>
    </submittedName>
</protein>
<feature type="domain" description="TniQ" evidence="1">
    <location>
        <begin position="13"/>
        <end position="151"/>
    </location>
</feature>
<sequence>MANHLRKNKNLLVLAPTLNELVSTYIHRLTTVNGFKDRQVMLHHIANRFGLPDNLGITPSVELIARLLNTTALDIILKHTILPFTSILPGTVGTFDLRITGEKLLLAASKHISKDLTYCKKCTDDEFDQIGWSSYKRHHQLEHISYCHIHYGQPLLRNQPSSWDVWMPHLPANEKILYKIPVRSKMEISTQMKFHSYWSELEQSTNFIDCDLMRLFLVSTARNQGFQTTPDDQGNHVFSDHILDIYGTGLFEEVYPARFKKTRGLLFDPVDGYLIYGYRSAAKITMILPIMMGLFESAETLIEEFSSFKYKLST</sequence>
<dbReference type="InterPro" id="IPR009492">
    <property type="entry name" value="TniQ"/>
</dbReference>